<dbReference type="Proteomes" id="UP001234178">
    <property type="component" value="Unassembled WGS sequence"/>
</dbReference>
<sequence length="74" mass="8220">MMVHGSQVVNTDVPHAKRFSLICFAFSVVNVVVDSGGSSIIVQAENYVRKFYCSAKLPIFVDREAGMKFKTFSN</sequence>
<name>A0ABQ9YWD7_9CRUS</name>
<evidence type="ECO:0000313" key="2">
    <source>
        <dbReference type="Proteomes" id="UP001234178"/>
    </source>
</evidence>
<accession>A0ABQ9YWD7</accession>
<reference evidence="1 2" key="1">
    <citation type="journal article" date="2023" name="Nucleic Acids Res.">
        <title>The hologenome of Daphnia magna reveals possible DNA methylation and microbiome-mediated evolution of the host genome.</title>
        <authorList>
            <person name="Chaturvedi A."/>
            <person name="Li X."/>
            <person name="Dhandapani V."/>
            <person name="Marshall H."/>
            <person name="Kissane S."/>
            <person name="Cuenca-Cambronero M."/>
            <person name="Asole G."/>
            <person name="Calvet F."/>
            <person name="Ruiz-Romero M."/>
            <person name="Marangio P."/>
            <person name="Guigo R."/>
            <person name="Rago D."/>
            <person name="Mirbahai L."/>
            <person name="Eastwood N."/>
            <person name="Colbourne J.K."/>
            <person name="Zhou J."/>
            <person name="Mallon E."/>
            <person name="Orsini L."/>
        </authorList>
    </citation>
    <scope>NUCLEOTIDE SEQUENCE [LARGE SCALE GENOMIC DNA]</scope>
    <source>
        <strain evidence="1">LRV0_1</strain>
    </source>
</reference>
<comment type="caution">
    <text evidence="1">The sequence shown here is derived from an EMBL/GenBank/DDBJ whole genome shotgun (WGS) entry which is preliminary data.</text>
</comment>
<keyword evidence="2" id="KW-1185">Reference proteome</keyword>
<evidence type="ECO:0000313" key="1">
    <source>
        <dbReference type="EMBL" id="KAK4004788.1"/>
    </source>
</evidence>
<dbReference type="EMBL" id="JAOYFB010000001">
    <property type="protein sequence ID" value="KAK4004788.1"/>
    <property type="molecule type" value="Genomic_DNA"/>
</dbReference>
<protein>
    <submittedName>
        <fullName evidence="1">Uncharacterized protein</fullName>
    </submittedName>
</protein>
<gene>
    <name evidence="1" type="ORF">OUZ56_006512</name>
</gene>
<organism evidence="1 2">
    <name type="scientific">Daphnia magna</name>
    <dbReference type="NCBI Taxonomy" id="35525"/>
    <lineage>
        <taxon>Eukaryota</taxon>
        <taxon>Metazoa</taxon>
        <taxon>Ecdysozoa</taxon>
        <taxon>Arthropoda</taxon>
        <taxon>Crustacea</taxon>
        <taxon>Branchiopoda</taxon>
        <taxon>Diplostraca</taxon>
        <taxon>Cladocera</taxon>
        <taxon>Anomopoda</taxon>
        <taxon>Daphniidae</taxon>
        <taxon>Daphnia</taxon>
    </lineage>
</organism>
<proteinExistence type="predicted"/>